<feature type="domain" description="ABC transporter" evidence="14">
    <location>
        <begin position="448"/>
        <end position="751"/>
    </location>
</feature>
<keyword evidence="7" id="KW-0228">DNA excision</keyword>
<dbReference type="InterPro" id="IPR003593">
    <property type="entry name" value="AAA+_ATPase"/>
</dbReference>
<feature type="domain" description="ABC transporter" evidence="14">
    <location>
        <begin position="1"/>
        <end position="446"/>
    </location>
</feature>
<keyword evidence="16" id="KW-1185">Reference proteome</keyword>
<gene>
    <name evidence="15" type="primary">uvrA_1</name>
    <name evidence="15" type="ORF">PAESOLCIP111_01046</name>
</gene>
<keyword evidence="11" id="KW-0267">Excision nuclease</keyword>
<evidence type="ECO:0000256" key="10">
    <source>
        <dbReference type="ARBA" id="ARBA00022840"/>
    </source>
</evidence>
<keyword evidence="4" id="KW-0677">Repeat</keyword>
<evidence type="ECO:0000256" key="2">
    <source>
        <dbReference type="ARBA" id="ARBA00022490"/>
    </source>
</evidence>
<keyword evidence="6" id="KW-0227">DNA damage</keyword>
<dbReference type="GO" id="GO:0006281">
    <property type="term" value="P:DNA repair"/>
    <property type="evidence" value="ECO:0007669"/>
    <property type="project" value="UniProtKB-KW"/>
</dbReference>
<evidence type="ECO:0000256" key="5">
    <source>
        <dbReference type="ARBA" id="ARBA00022741"/>
    </source>
</evidence>
<evidence type="ECO:0000313" key="16">
    <source>
        <dbReference type="Proteomes" id="UP000693672"/>
    </source>
</evidence>
<dbReference type="GO" id="GO:0005737">
    <property type="term" value="C:cytoplasm"/>
    <property type="evidence" value="ECO:0007669"/>
    <property type="project" value="UniProtKB-SubCell"/>
</dbReference>
<dbReference type="GO" id="GO:0008270">
    <property type="term" value="F:zinc ion binding"/>
    <property type="evidence" value="ECO:0007669"/>
    <property type="project" value="UniProtKB-KW"/>
</dbReference>
<evidence type="ECO:0000256" key="8">
    <source>
        <dbReference type="ARBA" id="ARBA00022771"/>
    </source>
</evidence>
<evidence type="ECO:0000259" key="14">
    <source>
        <dbReference type="PROSITE" id="PS50893"/>
    </source>
</evidence>
<comment type="caution">
    <text evidence="15">The sequence shown here is derived from an EMBL/GenBank/DDBJ whole genome shotgun (WGS) entry which is preliminary data.</text>
</comment>
<dbReference type="GO" id="GO:0004518">
    <property type="term" value="F:nuclease activity"/>
    <property type="evidence" value="ECO:0007669"/>
    <property type="project" value="UniProtKB-KW"/>
</dbReference>
<keyword evidence="5" id="KW-0547">Nucleotide-binding</keyword>
<evidence type="ECO:0000256" key="9">
    <source>
        <dbReference type="ARBA" id="ARBA00022833"/>
    </source>
</evidence>
<evidence type="ECO:0000256" key="6">
    <source>
        <dbReference type="ARBA" id="ARBA00022763"/>
    </source>
</evidence>
<evidence type="ECO:0000256" key="1">
    <source>
        <dbReference type="ARBA" id="ARBA00004496"/>
    </source>
</evidence>
<keyword evidence="8" id="KW-0863">Zinc-finger</keyword>
<dbReference type="InterPro" id="IPR017871">
    <property type="entry name" value="ABC_transporter-like_CS"/>
</dbReference>
<dbReference type="RefSeq" id="WP_218090870.1">
    <property type="nucleotide sequence ID" value="NZ_CAJVAS010000003.1"/>
</dbReference>
<dbReference type="InterPro" id="IPR003439">
    <property type="entry name" value="ABC_transporter-like_ATP-bd"/>
</dbReference>
<keyword evidence="13" id="KW-0234">DNA repair</keyword>
<evidence type="ECO:0000256" key="13">
    <source>
        <dbReference type="ARBA" id="ARBA00023204"/>
    </source>
</evidence>
<dbReference type="Pfam" id="PF17755">
    <property type="entry name" value="UvrA_DNA-bind"/>
    <property type="match status" value="1"/>
</dbReference>
<dbReference type="GO" id="GO:0005524">
    <property type="term" value="F:ATP binding"/>
    <property type="evidence" value="ECO:0007669"/>
    <property type="project" value="UniProtKB-KW"/>
</dbReference>
<evidence type="ECO:0000256" key="12">
    <source>
        <dbReference type="ARBA" id="ARBA00023125"/>
    </source>
</evidence>
<reference evidence="15" key="1">
    <citation type="submission" date="2021-06" db="EMBL/GenBank/DDBJ databases">
        <authorList>
            <person name="Criscuolo A."/>
        </authorList>
    </citation>
    <scope>NUCLEOTIDE SEQUENCE</scope>
    <source>
        <strain evidence="15">CIP111600</strain>
    </source>
</reference>
<dbReference type="SMART" id="SM00382">
    <property type="entry name" value="AAA"/>
    <property type="match status" value="2"/>
</dbReference>
<keyword evidence="12" id="KW-0238">DNA-binding</keyword>
<dbReference type="PANTHER" id="PTHR43152">
    <property type="entry name" value="UVRABC SYSTEM PROTEIN A"/>
    <property type="match status" value="1"/>
</dbReference>
<evidence type="ECO:0000256" key="4">
    <source>
        <dbReference type="ARBA" id="ARBA00022737"/>
    </source>
</evidence>
<name>A0A916JXH5_9BACL</name>
<evidence type="ECO:0000313" key="15">
    <source>
        <dbReference type="EMBL" id="CAG7608290.1"/>
    </source>
</evidence>
<organism evidence="15 16">
    <name type="scientific">Paenibacillus solanacearum</name>
    <dbReference type="NCBI Taxonomy" id="2048548"/>
    <lineage>
        <taxon>Bacteria</taxon>
        <taxon>Bacillati</taxon>
        <taxon>Bacillota</taxon>
        <taxon>Bacilli</taxon>
        <taxon>Bacillales</taxon>
        <taxon>Paenibacillaceae</taxon>
        <taxon>Paenibacillus</taxon>
    </lineage>
</organism>
<dbReference type="GO" id="GO:0003677">
    <property type="term" value="F:DNA binding"/>
    <property type="evidence" value="ECO:0007669"/>
    <property type="project" value="UniProtKB-KW"/>
</dbReference>
<dbReference type="Pfam" id="PF00005">
    <property type="entry name" value="ABC_tran"/>
    <property type="match status" value="1"/>
</dbReference>
<keyword evidence="2" id="KW-0963">Cytoplasm</keyword>
<dbReference type="PANTHER" id="PTHR43152:SF3">
    <property type="entry name" value="UVRABC SYSTEM PROTEIN A"/>
    <property type="match status" value="1"/>
</dbReference>
<evidence type="ECO:0000256" key="7">
    <source>
        <dbReference type="ARBA" id="ARBA00022769"/>
    </source>
</evidence>
<dbReference type="AlphaFoldDB" id="A0A916JXH5"/>
<comment type="subcellular location">
    <subcellularLocation>
        <location evidence="1">Cytoplasm</location>
    </subcellularLocation>
</comment>
<accession>A0A916JXH5</accession>
<dbReference type="Proteomes" id="UP000693672">
    <property type="component" value="Unassembled WGS sequence"/>
</dbReference>
<keyword evidence="3" id="KW-0479">Metal-binding</keyword>
<keyword evidence="10" id="KW-0067">ATP-binding</keyword>
<dbReference type="InterPro" id="IPR041552">
    <property type="entry name" value="UvrA_DNA-bd"/>
</dbReference>
<keyword evidence="9" id="KW-0862">Zinc</keyword>
<dbReference type="PROSITE" id="PS50893">
    <property type="entry name" value="ABC_TRANSPORTER_2"/>
    <property type="match status" value="2"/>
</dbReference>
<dbReference type="GO" id="GO:0016887">
    <property type="term" value="F:ATP hydrolysis activity"/>
    <property type="evidence" value="ECO:0007669"/>
    <property type="project" value="InterPro"/>
</dbReference>
<proteinExistence type="predicted"/>
<protein>
    <submittedName>
        <fullName evidence="15">UvrABC system protein A</fullName>
    </submittedName>
</protein>
<dbReference type="PROSITE" id="PS00211">
    <property type="entry name" value="ABC_TRANSPORTER_1"/>
    <property type="match status" value="1"/>
</dbReference>
<sequence length="751" mass="81765">MKDSNQEFIVISGARENNLKNVSLRIPKRKITIFTGVSGSGKSSIVFDTIAAESTRLLNENFSMFVRTFLPRVPQPDTDAIENLSMAVIVDQKRLGGGSHSTMGTITDISPILRLLFSRVGQPYVGQAHVFSFNDPQGMCPECNGIGRKLGVDMSKAVDMSKSLNEGAIMLPDYSVSGWEWNMVVQSGSFDPDKKLSDYSNEELEQLLYAKARKVEMDFAGKTMNITVEGVIEKFTNKYIKQDVKTKSERTQRAVAPYISEGPCISCRGARLSQAALSCRVNGLNIAEMSSMEVGGLIRVIREIDDAVARPIVKSLTERLQHLVDIGLDYLTLDRETDTLSGGESQRVKMVKHLSGSLVDVTYIFDEPSVGLHPRDVHRLNELLQKLRDKGNTVIVVEHDPDVIKVADHIVDVGPYAGSRGGAIVYEGSFQGLLESGTLTGAHMKRPLQLKQDCRQPSGKLSISNATLHNLRDVSVDIPTGVLTVVTGVAGSGKSTLINEVFLSQHPDAIVIDQSAVGVSTRSNPATYTGIMDEVRKAFASANKVSPGLFSFNSKGACENCQGLGVVYTDLAFLDSVKLPCDVCGGRRFKEEVLAYELNGKSIADVLEMTVEQALEFFQLKEVVRKLQAMSDVGLNYITLGQPLSTLSGGECQRIKLASELHKKGSIYVMDEPTTGLHMSDIGQLTGMMNRLVDAGNTVIVIEHNLDVISQADWIIDMGPDGGSKGGQVVFEGIPSQIIHAEPSITGRYLK</sequence>
<evidence type="ECO:0000256" key="3">
    <source>
        <dbReference type="ARBA" id="ARBA00022723"/>
    </source>
</evidence>
<evidence type="ECO:0000256" key="11">
    <source>
        <dbReference type="ARBA" id="ARBA00022881"/>
    </source>
</evidence>
<dbReference type="CDD" id="cd03270">
    <property type="entry name" value="ABC_UvrA_I"/>
    <property type="match status" value="1"/>
</dbReference>
<dbReference type="EMBL" id="CAJVAS010000003">
    <property type="protein sequence ID" value="CAG7608290.1"/>
    <property type="molecule type" value="Genomic_DNA"/>
</dbReference>